<dbReference type="InterPro" id="IPR000408">
    <property type="entry name" value="Reg_chr_condens"/>
</dbReference>
<dbReference type="InterPro" id="IPR058923">
    <property type="entry name" value="RCC1-like_dom"/>
</dbReference>
<evidence type="ECO:0000256" key="1">
    <source>
        <dbReference type="ARBA" id="ARBA00022737"/>
    </source>
</evidence>
<feature type="repeat" description="RCC1" evidence="2">
    <location>
        <begin position="159"/>
        <end position="211"/>
    </location>
</feature>
<dbReference type="SUPFAM" id="SSF54695">
    <property type="entry name" value="POZ domain"/>
    <property type="match status" value="1"/>
</dbReference>
<dbReference type="Pfam" id="PF00651">
    <property type="entry name" value="BTB"/>
    <property type="match status" value="1"/>
</dbReference>
<dbReference type="EMBL" id="LNIX01000011">
    <property type="protein sequence ID" value="OXA48539.1"/>
    <property type="molecule type" value="Genomic_DNA"/>
</dbReference>
<dbReference type="SUPFAM" id="SSF50985">
    <property type="entry name" value="RCC1/BLIP-II"/>
    <property type="match status" value="1"/>
</dbReference>
<protein>
    <submittedName>
        <fullName evidence="5">RCC1 and BTB domain-containing protein 1</fullName>
    </submittedName>
</protein>
<dbReference type="PROSITE" id="PS50097">
    <property type="entry name" value="BTB"/>
    <property type="match status" value="1"/>
</dbReference>
<organism evidence="5 6">
    <name type="scientific">Folsomia candida</name>
    <name type="common">Springtail</name>
    <dbReference type="NCBI Taxonomy" id="158441"/>
    <lineage>
        <taxon>Eukaryota</taxon>
        <taxon>Metazoa</taxon>
        <taxon>Ecdysozoa</taxon>
        <taxon>Arthropoda</taxon>
        <taxon>Hexapoda</taxon>
        <taxon>Collembola</taxon>
        <taxon>Entomobryomorpha</taxon>
        <taxon>Isotomoidea</taxon>
        <taxon>Isotomidae</taxon>
        <taxon>Proisotominae</taxon>
        <taxon>Folsomia</taxon>
    </lineage>
</organism>
<feature type="repeat" description="RCC1" evidence="2">
    <location>
        <begin position="105"/>
        <end position="157"/>
    </location>
</feature>
<dbReference type="InterPro" id="IPR000210">
    <property type="entry name" value="BTB/POZ_dom"/>
</dbReference>
<keyword evidence="1" id="KW-0677">Repeat</keyword>
<dbReference type="Proteomes" id="UP000198287">
    <property type="component" value="Unassembled WGS sequence"/>
</dbReference>
<dbReference type="InterPro" id="IPR051625">
    <property type="entry name" value="Signaling_Regulatory_Domain"/>
</dbReference>
<evidence type="ECO:0000256" key="3">
    <source>
        <dbReference type="SAM" id="MobiDB-lite"/>
    </source>
</evidence>
<reference evidence="5 6" key="1">
    <citation type="submission" date="2015-12" db="EMBL/GenBank/DDBJ databases">
        <title>The genome of Folsomia candida.</title>
        <authorList>
            <person name="Faddeeva A."/>
            <person name="Derks M.F."/>
            <person name="Anvar Y."/>
            <person name="Smit S."/>
            <person name="Van Straalen N."/>
            <person name="Roelofs D."/>
        </authorList>
    </citation>
    <scope>NUCLEOTIDE SEQUENCE [LARGE SCALE GENOMIC DNA]</scope>
    <source>
        <strain evidence="5 6">VU population</strain>
        <tissue evidence="5">Whole body</tissue>
    </source>
</reference>
<sequence length="874" mass="95005">MGDLIEISPLPLTPKTIPLKELRKWNLFDTIGDVFLQNVRVAHVHGNHGFLVTTDDNVYKISSSISPATGSLTNGFLPSKIEALCGQSVKEFVIGSVDFAITEDGRIFAWGYSMFGELGTGTNDTSNYTPTLIKFDPSVRIVQLAVGVYHAVALTMDTREVFSWRYNKYGQLGLGNNTHQNKPCKISINLRNVRVKQISCSSYSSFALSESGDVYSWGRNLNGELGIGNRTLEFVPTKVLVDKPITKIANGKYHTLLLATSGEIYVCGANDEGQLGTGNTTSLSTPTRISADLGIFDDISSMPGINQSSARSADKIFVWGEMDKGIICSSPKQLVANLSNFPHPPTLFNEGEQIMCKSLCASDHTENAVTIQETLERAIGGVGTDVEFKVEGGLIKVHKAILTLRSAYFSRKLFHDWKQQDSPIELKDTKRDTFYALLYYLYTDKIYFSDAEIDKVLDLMKLAATYCETGLKTKCESVLQKQMELRNVFTIYAAAEKCNAQYLRQVAFNFVVANWVEISNRGELDRADLSNQDLRQFTKAWAAKYKDAPKSTQNAESNKTVNEDTNPLKISPCAEPKIKPEPTVDKKIGSKSCQVCMSDNDATGAACVRCIAKSSNIVEDLNLKGLSSSGQKLAPPSSASPIKLAPAATSQVETPLEMEKVSPFRGFNFGFNNTVASTSTSEPNETRIQYKDNSVDKKSPAILAVHPSFVFKPPSSSGSNLIESGVDKNLIEVKPSRMADTEQKIVASLENVPAPKNAPSVKPIESIASHSMPISVPASSVPESKPDGFLEALKNESAAVKTSKGKEISTVMAQPFAVGESLLGLGGNDTTDPVTTANTPTASGSSLTPKLCCFGYDGGSGGQRTVKKAIRRYR</sequence>
<dbReference type="CDD" id="cd14733">
    <property type="entry name" value="BACK"/>
    <property type="match status" value="1"/>
</dbReference>
<dbReference type="Pfam" id="PF25390">
    <property type="entry name" value="WD40_RLD"/>
    <property type="match status" value="1"/>
</dbReference>
<feature type="repeat" description="RCC1" evidence="2">
    <location>
        <begin position="262"/>
        <end position="314"/>
    </location>
</feature>
<feature type="domain" description="BTB" evidence="4">
    <location>
        <begin position="384"/>
        <end position="450"/>
    </location>
</feature>
<feature type="compositionally biased region" description="Polar residues" evidence="3">
    <location>
        <begin position="550"/>
        <end position="565"/>
    </location>
</feature>
<dbReference type="SMART" id="SM00225">
    <property type="entry name" value="BTB"/>
    <property type="match status" value="1"/>
</dbReference>
<gene>
    <name evidence="5" type="ORF">Fcan01_16191</name>
</gene>
<dbReference type="InterPro" id="IPR011333">
    <property type="entry name" value="SKP1/BTB/POZ_sf"/>
</dbReference>
<comment type="caution">
    <text evidence="5">The sequence shown here is derived from an EMBL/GenBank/DDBJ whole genome shotgun (WGS) entry which is preliminary data.</text>
</comment>
<evidence type="ECO:0000259" key="4">
    <source>
        <dbReference type="PROSITE" id="PS50097"/>
    </source>
</evidence>
<dbReference type="Gene3D" id="3.30.710.10">
    <property type="entry name" value="Potassium Channel Kv1.1, Chain A"/>
    <property type="match status" value="1"/>
</dbReference>
<keyword evidence="6" id="KW-1185">Reference proteome</keyword>
<dbReference type="PROSITE" id="PS50012">
    <property type="entry name" value="RCC1_3"/>
    <property type="match status" value="4"/>
</dbReference>
<dbReference type="OrthoDB" id="10253607at2759"/>
<dbReference type="InterPro" id="IPR009091">
    <property type="entry name" value="RCC1/BLIP-II"/>
</dbReference>
<feature type="repeat" description="RCC1" evidence="2">
    <location>
        <begin position="212"/>
        <end position="261"/>
    </location>
</feature>
<proteinExistence type="predicted"/>
<dbReference type="PRINTS" id="PR00633">
    <property type="entry name" value="RCCNDNSATION"/>
</dbReference>
<feature type="region of interest" description="Disordered" evidence="3">
    <location>
        <begin position="548"/>
        <end position="576"/>
    </location>
</feature>
<dbReference type="PANTHER" id="PTHR22872">
    <property type="entry name" value="BTK-BINDING PROTEIN-RELATED"/>
    <property type="match status" value="1"/>
</dbReference>
<evidence type="ECO:0000313" key="6">
    <source>
        <dbReference type="Proteomes" id="UP000198287"/>
    </source>
</evidence>
<dbReference type="AlphaFoldDB" id="A0A226DTK9"/>
<evidence type="ECO:0000313" key="5">
    <source>
        <dbReference type="EMBL" id="OXA48539.1"/>
    </source>
</evidence>
<name>A0A226DTK9_FOLCA</name>
<dbReference type="Gene3D" id="2.130.10.30">
    <property type="entry name" value="Regulator of chromosome condensation 1/beta-lactamase-inhibitor protein II"/>
    <property type="match status" value="1"/>
</dbReference>
<accession>A0A226DTK9</accession>
<evidence type="ECO:0000256" key="2">
    <source>
        <dbReference type="PROSITE-ProRule" id="PRU00235"/>
    </source>
</evidence>